<sequence length="66" mass="7731">MPVLGWVEDVPSWYRGSFLTYIEWSGWEVARLPWEKEIGKTPQDVVRGRSKLPHRKASRFPTTPDC</sequence>
<dbReference type="Proteomes" id="UP000256305">
    <property type="component" value="Unassembled WGS sequence"/>
</dbReference>
<feature type="compositionally biased region" description="Basic residues" evidence="1">
    <location>
        <begin position="48"/>
        <end position="58"/>
    </location>
</feature>
<accession>A0A3E0J308</accession>
<organism evidence="2 3">
    <name type="scientific">Halobacillus trueperi</name>
    <dbReference type="NCBI Taxonomy" id="156205"/>
    <lineage>
        <taxon>Bacteria</taxon>
        <taxon>Bacillati</taxon>
        <taxon>Bacillota</taxon>
        <taxon>Bacilli</taxon>
        <taxon>Bacillales</taxon>
        <taxon>Bacillaceae</taxon>
        <taxon>Halobacillus</taxon>
    </lineage>
</organism>
<reference evidence="2 3" key="1">
    <citation type="submission" date="2018-08" db="EMBL/GenBank/DDBJ databases">
        <title>Genome sequence of Halobacillus trueperi KCTC 3686.</title>
        <authorList>
            <person name="Cho K.H."/>
            <person name="Kwak M.-J."/>
            <person name="Kim B.-Y."/>
            <person name="Chun J."/>
        </authorList>
    </citation>
    <scope>NUCLEOTIDE SEQUENCE [LARGE SCALE GENOMIC DNA]</scope>
    <source>
        <strain evidence="2 3">KCTC 3686</strain>
    </source>
</reference>
<protein>
    <submittedName>
        <fullName evidence="2">Uncharacterized protein</fullName>
    </submittedName>
</protein>
<feature type="region of interest" description="Disordered" evidence="1">
    <location>
        <begin position="45"/>
        <end position="66"/>
    </location>
</feature>
<evidence type="ECO:0000313" key="2">
    <source>
        <dbReference type="EMBL" id="REJ07303.1"/>
    </source>
</evidence>
<evidence type="ECO:0000256" key="1">
    <source>
        <dbReference type="SAM" id="MobiDB-lite"/>
    </source>
</evidence>
<dbReference type="EMBL" id="QUAE01000018">
    <property type="protein sequence ID" value="REJ07303.1"/>
    <property type="molecule type" value="Genomic_DNA"/>
</dbReference>
<proteinExistence type="predicted"/>
<evidence type="ECO:0000313" key="3">
    <source>
        <dbReference type="Proteomes" id="UP000256305"/>
    </source>
</evidence>
<dbReference type="AlphaFoldDB" id="A0A3E0J308"/>
<gene>
    <name evidence="2" type="ORF">DYE48_16460</name>
</gene>
<comment type="caution">
    <text evidence="2">The sequence shown here is derived from an EMBL/GenBank/DDBJ whole genome shotgun (WGS) entry which is preliminary data.</text>
</comment>
<keyword evidence="3" id="KW-1185">Reference proteome</keyword>
<name>A0A3E0J308_9BACI</name>